<dbReference type="EMBL" id="KV745403">
    <property type="protein sequence ID" value="OCK74851.1"/>
    <property type="molecule type" value="Genomic_DNA"/>
</dbReference>
<dbReference type="AlphaFoldDB" id="A0A8E2DZY2"/>
<gene>
    <name evidence="1" type="ORF">K432DRAFT_309839</name>
</gene>
<evidence type="ECO:0000313" key="1">
    <source>
        <dbReference type="EMBL" id="OCK74851.1"/>
    </source>
</evidence>
<dbReference type="OrthoDB" id="3944001at2759"/>
<dbReference type="Proteomes" id="UP000250266">
    <property type="component" value="Unassembled WGS sequence"/>
</dbReference>
<feature type="non-terminal residue" evidence="1">
    <location>
        <position position="1"/>
    </location>
</feature>
<keyword evidence="2" id="KW-1185">Reference proteome</keyword>
<organism evidence="1 2">
    <name type="scientific">Lepidopterella palustris CBS 459.81</name>
    <dbReference type="NCBI Taxonomy" id="1314670"/>
    <lineage>
        <taxon>Eukaryota</taxon>
        <taxon>Fungi</taxon>
        <taxon>Dikarya</taxon>
        <taxon>Ascomycota</taxon>
        <taxon>Pezizomycotina</taxon>
        <taxon>Dothideomycetes</taxon>
        <taxon>Pleosporomycetidae</taxon>
        <taxon>Mytilinidiales</taxon>
        <taxon>Argynnaceae</taxon>
        <taxon>Lepidopterella</taxon>
    </lineage>
</organism>
<accession>A0A8E2DZY2</accession>
<evidence type="ECO:0000313" key="2">
    <source>
        <dbReference type="Proteomes" id="UP000250266"/>
    </source>
</evidence>
<proteinExistence type="predicted"/>
<reference evidence="1 2" key="1">
    <citation type="journal article" date="2016" name="Nat. Commun.">
        <title>Ectomycorrhizal ecology is imprinted in the genome of the dominant symbiotic fungus Cenococcum geophilum.</title>
        <authorList>
            <consortium name="DOE Joint Genome Institute"/>
            <person name="Peter M."/>
            <person name="Kohler A."/>
            <person name="Ohm R.A."/>
            <person name="Kuo A."/>
            <person name="Krutzmann J."/>
            <person name="Morin E."/>
            <person name="Arend M."/>
            <person name="Barry K.W."/>
            <person name="Binder M."/>
            <person name="Choi C."/>
            <person name="Clum A."/>
            <person name="Copeland A."/>
            <person name="Grisel N."/>
            <person name="Haridas S."/>
            <person name="Kipfer T."/>
            <person name="LaButti K."/>
            <person name="Lindquist E."/>
            <person name="Lipzen A."/>
            <person name="Maire R."/>
            <person name="Meier B."/>
            <person name="Mihaltcheva S."/>
            <person name="Molinier V."/>
            <person name="Murat C."/>
            <person name="Poggeler S."/>
            <person name="Quandt C.A."/>
            <person name="Sperisen C."/>
            <person name="Tritt A."/>
            <person name="Tisserant E."/>
            <person name="Crous P.W."/>
            <person name="Henrissat B."/>
            <person name="Nehls U."/>
            <person name="Egli S."/>
            <person name="Spatafora J.W."/>
            <person name="Grigoriev I.V."/>
            <person name="Martin F.M."/>
        </authorList>
    </citation>
    <scope>NUCLEOTIDE SEQUENCE [LARGE SCALE GENOMIC DNA]</scope>
    <source>
        <strain evidence="1 2">CBS 459.81</strain>
    </source>
</reference>
<protein>
    <submittedName>
        <fullName evidence="1">Uncharacterized protein</fullName>
    </submittedName>
</protein>
<name>A0A8E2DZY2_9PEZI</name>
<sequence>QYYTQNCLRGVVNGGPLDNACPNVKEHGSKSHQIERSSFITLIRRQLANDLDANFEPLDLPSSRSVPFKVRLASHGYMLAAKCTAVDFVAFLKHEAAVYQQLKPIQGIHVPVHLGNIDLDKPYYYEGIAGLVNVMFLSVGGTVIHRHMHVDYRAHLTQQGYFSFT</sequence>